<evidence type="ECO:0000313" key="1">
    <source>
        <dbReference type="EMBL" id="CAJ2635209.1"/>
    </source>
</evidence>
<organism evidence="1 2">
    <name type="scientific">Trifolium pratense</name>
    <name type="common">Red clover</name>
    <dbReference type="NCBI Taxonomy" id="57577"/>
    <lineage>
        <taxon>Eukaryota</taxon>
        <taxon>Viridiplantae</taxon>
        <taxon>Streptophyta</taxon>
        <taxon>Embryophyta</taxon>
        <taxon>Tracheophyta</taxon>
        <taxon>Spermatophyta</taxon>
        <taxon>Magnoliopsida</taxon>
        <taxon>eudicotyledons</taxon>
        <taxon>Gunneridae</taxon>
        <taxon>Pentapetalae</taxon>
        <taxon>rosids</taxon>
        <taxon>fabids</taxon>
        <taxon>Fabales</taxon>
        <taxon>Fabaceae</taxon>
        <taxon>Papilionoideae</taxon>
        <taxon>50 kb inversion clade</taxon>
        <taxon>NPAAA clade</taxon>
        <taxon>Hologalegina</taxon>
        <taxon>IRL clade</taxon>
        <taxon>Trifolieae</taxon>
        <taxon>Trifolium</taxon>
    </lineage>
</organism>
<comment type="caution">
    <text evidence="1">The sequence shown here is derived from an EMBL/GenBank/DDBJ whole genome shotgun (WGS) entry which is preliminary data.</text>
</comment>
<proteinExistence type="predicted"/>
<dbReference type="Proteomes" id="UP001177021">
    <property type="component" value="Unassembled WGS sequence"/>
</dbReference>
<name>A0ACB0ISF7_TRIPR</name>
<sequence length="496" mass="55550">MEEINNTPINSSFQSLILSFDNPLNSPPTTNTPHIYGFDPTLNETESLSPPQFGNKHVSTQIPKGSSKNENLEAKISQNKRSRYHGNDHIMAERKRREKLSQSFIALAALVPNLKKMDKQSILTDSIKYVKVLKQRLEEQNKTTNADSVVVMSKQDLCINNDNSSYDESIGGAFDANESLLQVEARVSGNMGSLQERLLKISQKKQKCVKASGVGGSSSSAVAEDDVIVVDQSKETRRPKNRASSVVEDPERVKRTRVDLEFGDKEVDKFILPACIGNNGLLDRNITVQISPASVSIVNEMGPVSLKNDIAADTVAVLRILEVVNILNGRECRYLKEKCELHERVVKLKRKHTKLKNDFLNYKEKFKVHASIILDNTKKEEEIKELRRSQETWVEEKTKLEDFLKSYGSRTLDGEVSTVDRSDELAGLDRATLIAKIHNLEGEMLNSAQESFDNAFSQVKCLNPKIELKTEGMSVFMVVDGDRLTLPVGQDEAEDV</sequence>
<evidence type="ECO:0000313" key="2">
    <source>
        <dbReference type="Proteomes" id="UP001177021"/>
    </source>
</evidence>
<dbReference type="EMBL" id="CASHSV030000002">
    <property type="protein sequence ID" value="CAJ2635209.1"/>
    <property type="molecule type" value="Genomic_DNA"/>
</dbReference>
<keyword evidence="2" id="KW-1185">Reference proteome</keyword>
<gene>
    <name evidence="1" type="ORF">MILVUS5_LOCUS5950</name>
</gene>
<reference evidence="1" key="1">
    <citation type="submission" date="2023-10" db="EMBL/GenBank/DDBJ databases">
        <authorList>
            <person name="Rodriguez Cubillos JULIANA M."/>
            <person name="De Vega J."/>
        </authorList>
    </citation>
    <scope>NUCLEOTIDE SEQUENCE</scope>
</reference>
<accession>A0ACB0ISF7</accession>
<protein>
    <submittedName>
        <fullName evidence="1">Uncharacterized protein</fullName>
    </submittedName>
</protein>